<keyword evidence="2" id="KW-0732">Signal</keyword>
<organism evidence="3 4">
    <name type="scientific">Paraburkholderia aspalathi</name>
    <dbReference type="NCBI Taxonomy" id="1324617"/>
    <lineage>
        <taxon>Bacteria</taxon>
        <taxon>Pseudomonadati</taxon>
        <taxon>Pseudomonadota</taxon>
        <taxon>Betaproteobacteria</taxon>
        <taxon>Burkholderiales</taxon>
        <taxon>Burkholderiaceae</taxon>
        <taxon>Paraburkholderia</taxon>
    </lineage>
</organism>
<comment type="caution">
    <text evidence="3">The sequence shown here is derived from an EMBL/GenBank/DDBJ whole genome shotgun (WGS) entry which is preliminary data.</text>
</comment>
<evidence type="ECO:0000313" key="4">
    <source>
        <dbReference type="Proteomes" id="UP000674425"/>
    </source>
</evidence>
<sequence length="200" mass="20952">MKTIAVALMAVMAITSAQSQVFEGETTGEQRAGAWSSFMIARQGDVRFRAYTFNDNLGLIVDVFPPSCLASISFAAPYSAPASSDAPASMIPGALRIDLGAVYSISTTTGAVSMGDTLVILTLNQTPEFGSILTEMTNGQMLRARFDVQGYGGAYKSFPLNGFATSLQRITGVCKQVADSAGHGAGKRTKPSERSSSSAL</sequence>
<reference evidence="3 4" key="1">
    <citation type="submission" date="2021-02" db="EMBL/GenBank/DDBJ databases">
        <authorList>
            <person name="Vanwijnsberghe S."/>
        </authorList>
    </citation>
    <scope>NUCLEOTIDE SEQUENCE [LARGE SCALE GENOMIC DNA]</scope>
    <source>
        <strain evidence="3 4">R-69658</strain>
    </source>
</reference>
<evidence type="ECO:0000256" key="1">
    <source>
        <dbReference type="SAM" id="MobiDB-lite"/>
    </source>
</evidence>
<evidence type="ECO:0000256" key="2">
    <source>
        <dbReference type="SAM" id="SignalP"/>
    </source>
</evidence>
<dbReference type="EMBL" id="CAJNAU010000063">
    <property type="protein sequence ID" value="CAE6811696.1"/>
    <property type="molecule type" value="Genomic_DNA"/>
</dbReference>
<keyword evidence="4" id="KW-1185">Reference proteome</keyword>
<feature type="signal peptide" evidence="2">
    <location>
        <begin position="1"/>
        <end position="19"/>
    </location>
</feature>
<protein>
    <submittedName>
        <fullName evidence="3">Uncharacterized protein</fullName>
    </submittedName>
</protein>
<proteinExistence type="predicted"/>
<feature type="region of interest" description="Disordered" evidence="1">
    <location>
        <begin position="181"/>
        <end position="200"/>
    </location>
</feature>
<accession>A0ABN7MQ64</accession>
<evidence type="ECO:0000313" key="3">
    <source>
        <dbReference type="EMBL" id="CAE6811696.1"/>
    </source>
</evidence>
<feature type="chain" id="PRO_5046373649" evidence="2">
    <location>
        <begin position="20"/>
        <end position="200"/>
    </location>
</feature>
<dbReference type="RefSeq" id="WP_200620912.1">
    <property type="nucleotide sequence ID" value="NZ_CAJNAU010000063.1"/>
</dbReference>
<name>A0ABN7MQ64_9BURK</name>
<gene>
    <name evidence="3" type="ORF">R69658_05435</name>
</gene>
<dbReference type="Proteomes" id="UP000674425">
    <property type="component" value="Unassembled WGS sequence"/>
</dbReference>